<dbReference type="PIRSF" id="PIRSF000188">
    <property type="entry name" value="Phe_leu_dh"/>
    <property type="match status" value="1"/>
</dbReference>
<comment type="subunit">
    <text evidence="2">Homohexamer.</text>
</comment>
<evidence type="ECO:0000256" key="1">
    <source>
        <dbReference type="ARBA" id="ARBA00006382"/>
    </source>
</evidence>
<feature type="active site" description="Proton donor/acceptor" evidence="5">
    <location>
        <position position="79"/>
    </location>
</feature>
<evidence type="ECO:0000256" key="6">
    <source>
        <dbReference type="RuleBase" id="RU004417"/>
    </source>
</evidence>
<dbReference type="Pfam" id="PF00208">
    <property type="entry name" value="ELFV_dehydrog"/>
    <property type="match status" value="2"/>
</dbReference>
<dbReference type="Pfam" id="PF02812">
    <property type="entry name" value="ELFV_dehydrog_N"/>
    <property type="match status" value="1"/>
</dbReference>
<dbReference type="Proteomes" id="UP000199161">
    <property type="component" value="Unassembled WGS sequence"/>
</dbReference>
<dbReference type="InterPro" id="IPR036291">
    <property type="entry name" value="NAD(P)-bd_dom_sf"/>
</dbReference>
<evidence type="ECO:0000259" key="7">
    <source>
        <dbReference type="SMART" id="SM00839"/>
    </source>
</evidence>
<dbReference type="InterPro" id="IPR006096">
    <property type="entry name" value="Glu/Leu/Phe/Val/Trp_DH_C"/>
</dbReference>
<reference evidence="9" key="1">
    <citation type="submission" date="2016-10" db="EMBL/GenBank/DDBJ databases">
        <authorList>
            <person name="Varghese N."/>
            <person name="Submissions S."/>
        </authorList>
    </citation>
    <scope>NUCLEOTIDE SEQUENCE [LARGE SCALE GENOMIC DNA]</scope>
    <source>
        <strain evidence="9">DSM 13078</strain>
    </source>
</reference>
<organism evidence="8 9">
    <name type="scientific">Natronobacterium haloterrestre</name>
    <name type="common">Halobiforma haloterrestris</name>
    <dbReference type="NCBI Taxonomy" id="148448"/>
    <lineage>
        <taxon>Archaea</taxon>
        <taxon>Methanobacteriati</taxon>
        <taxon>Methanobacteriota</taxon>
        <taxon>Stenosarchaea group</taxon>
        <taxon>Halobacteria</taxon>
        <taxon>Halobacteriales</taxon>
        <taxon>Natrialbaceae</taxon>
        <taxon>Natronobacterium</taxon>
    </lineage>
</organism>
<evidence type="ECO:0000256" key="2">
    <source>
        <dbReference type="ARBA" id="ARBA00011643"/>
    </source>
</evidence>
<dbReference type="SUPFAM" id="SSF51735">
    <property type="entry name" value="NAD(P)-binding Rossmann-fold domains"/>
    <property type="match status" value="1"/>
</dbReference>
<dbReference type="GO" id="GO:0016639">
    <property type="term" value="F:oxidoreductase activity, acting on the CH-NH2 group of donors, NAD or NADP as acceptor"/>
    <property type="evidence" value="ECO:0007669"/>
    <property type="project" value="InterPro"/>
</dbReference>
<dbReference type="CDD" id="cd01075">
    <property type="entry name" value="NAD_bind_Leu_Phe_Val_DH"/>
    <property type="match status" value="1"/>
</dbReference>
<dbReference type="PANTHER" id="PTHR42722:SF1">
    <property type="entry name" value="VALINE DEHYDROGENASE"/>
    <property type="match status" value="1"/>
</dbReference>
<sequence>MVFDSIDDRGHEQVSYFTDPETGLKAIVAIHDTALGPSLGGTRFYDYETEDDALEDVLRLSEAMTYKAAAADLPLGGGKAVIVGNPEELKTEDLLEAYGRAVDHLGGRYITSVDVNTGVEDMEIVRRETDYAVGTSDGLGNPSPITAHGVFSGIQACADHVYGTESVEGLEVVVQGLGKVGQALAEELADNGAEVTVSDIDEDHVAAFADEHDVDTVAPENVYEEPCDVFAPCAVGGVVNDDTIPQLECDIVAGAANNVLAERRHAEALREEGIVYAPDYVINAGGLITVAKEYLGGTREGAFDEAAAIGDRLSEMIDRAERQDTTVLAAAEEYAEERIENAESVDETAVPAE</sequence>
<proteinExistence type="inferred from homology"/>
<keyword evidence="4" id="KW-0520">NAD</keyword>
<dbReference type="PANTHER" id="PTHR42722">
    <property type="entry name" value="LEUCINE DEHYDROGENASE"/>
    <property type="match status" value="1"/>
</dbReference>
<evidence type="ECO:0000313" key="8">
    <source>
        <dbReference type="EMBL" id="SFB94496.1"/>
    </source>
</evidence>
<dbReference type="EMBL" id="FOKW01000003">
    <property type="protein sequence ID" value="SFB94496.1"/>
    <property type="molecule type" value="Genomic_DNA"/>
</dbReference>
<gene>
    <name evidence="8" type="ORF">SAMN05444422_103178</name>
</gene>
<dbReference type="PRINTS" id="PR00082">
    <property type="entry name" value="GLFDHDRGNASE"/>
</dbReference>
<dbReference type="Gene3D" id="3.40.50.720">
    <property type="entry name" value="NAD(P)-binding Rossmann-like Domain"/>
    <property type="match status" value="1"/>
</dbReference>
<dbReference type="SMART" id="SM00839">
    <property type="entry name" value="ELFV_dehydrog"/>
    <property type="match status" value="1"/>
</dbReference>
<evidence type="ECO:0000256" key="4">
    <source>
        <dbReference type="ARBA" id="ARBA00023027"/>
    </source>
</evidence>
<dbReference type="AlphaFoldDB" id="A0A1I1F6B7"/>
<protein>
    <submittedName>
        <fullName evidence="8">Leucine dehydrogenase</fullName>
    </submittedName>
</protein>
<dbReference type="InterPro" id="IPR016211">
    <property type="entry name" value="Glu/Phe/Leu/Val/Trp_DH_bac/arc"/>
</dbReference>
<accession>A0A1I1F6B7</accession>
<dbReference type="OrthoDB" id="6425at2157"/>
<evidence type="ECO:0000256" key="5">
    <source>
        <dbReference type="PIRSR" id="PIRSR000188-1"/>
    </source>
</evidence>
<dbReference type="InterPro" id="IPR046346">
    <property type="entry name" value="Aminoacid_DH-like_N_sf"/>
</dbReference>
<dbReference type="GO" id="GO:0006520">
    <property type="term" value="P:amino acid metabolic process"/>
    <property type="evidence" value="ECO:0007669"/>
    <property type="project" value="InterPro"/>
</dbReference>
<dbReference type="InterPro" id="IPR006095">
    <property type="entry name" value="Glu/Leu/Phe/Val/Trp_DH"/>
</dbReference>
<comment type="similarity">
    <text evidence="1 6">Belongs to the Glu/Leu/Phe/Val dehydrogenases family.</text>
</comment>
<dbReference type="InterPro" id="IPR033524">
    <property type="entry name" value="Glu/Leu/Phe/Val_DH_AS"/>
</dbReference>
<dbReference type="Gene3D" id="3.40.50.10860">
    <property type="entry name" value="Leucine Dehydrogenase, chain A, domain 1"/>
    <property type="match status" value="1"/>
</dbReference>
<evidence type="ECO:0000313" key="9">
    <source>
        <dbReference type="Proteomes" id="UP000199161"/>
    </source>
</evidence>
<dbReference type="FunFam" id="3.40.50.10860:FF:000010">
    <property type="entry name" value="Leucine dehydrogenase"/>
    <property type="match status" value="1"/>
</dbReference>
<dbReference type="SUPFAM" id="SSF53223">
    <property type="entry name" value="Aminoacid dehydrogenase-like, N-terminal domain"/>
    <property type="match status" value="1"/>
</dbReference>
<evidence type="ECO:0000256" key="3">
    <source>
        <dbReference type="ARBA" id="ARBA00023002"/>
    </source>
</evidence>
<name>A0A1I1F6B7_NATHA</name>
<dbReference type="PROSITE" id="PS00074">
    <property type="entry name" value="GLFV_DEHYDROGENASE"/>
    <property type="match status" value="1"/>
</dbReference>
<dbReference type="InterPro" id="IPR006097">
    <property type="entry name" value="Glu/Leu/Phe/Val/Trp_DH_dimer"/>
</dbReference>
<feature type="domain" description="Glutamate/phenylalanine/leucine/valine/L-tryptophan dehydrogenase C-terminal" evidence="7">
    <location>
        <begin position="140"/>
        <end position="347"/>
    </location>
</feature>
<dbReference type="RefSeq" id="WP_089786728.1">
    <property type="nucleotide sequence ID" value="NZ_FOKW01000003.1"/>
</dbReference>
<keyword evidence="9" id="KW-1185">Reference proteome</keyword>
<keyword evidence="3 6" id="KW-0560">Oxidoreductase</keyword>